<dbReference type="Gene3D" id="1.10.150.20">
    <property type="entry name" value="5' to 3' exonuclease, C-terminal subdomain"/>
    <property type="match status" value="1"/>
</dbReference>
<evidence type="ECO:0000256" key="8">
    <source>
        <dbReference type="ARBA" id="ARBA00022705"/>
    </source>
</evidence>
<feature type="active site" evidence="16">
    <location>
        <position position="119"/>
    </location>
</feature>
<reference evidence="19 20" key="1">
    <citation type="submission" date="2024-02" db="EMBL/GenBank/DDBJ databases">
        <title>A novel Wenzhouxiangellaceae bacterium, isolated from coastal sediments.</title>
        <authorList>
            <person name="Du Z.-J."/>
            <person name="Ye Y.-Q."/>
            <person name="Zhang X.-Y."/>
        </authorList>
    </citation>
    <scope>NUCLEOTIDE SEQUENCE [LARGE SCALE GENOMIC DNA]</scope>
    <source>
        <strain evidence="19 20">CH-27</strain>
    </source>
</reference>
<organism evidence="19 20">
    <name type="scientific">Elongatibacter sediminis</name>
    <dbReference type="NCBI Taxonomy" id="3119006"/>
    <lineage>
        <taxon>Bacteria</taxon>
        <taxon>Pseudomonadati</taxon>
        <taxon>Pseudomonadota</taxon>
        <taxon>Gammaproteobacteria</taxon>
        <taxon>Chromatiales</taxon>
        <taxon>Wenzhouxiangellaceae</taxon>
        <taxon>Elongatibacter</taxon>
    </lineage>
</organism>
<evidence type="ECO:0000256" key="17">
    <source>
        <dbReference type="SAM" id="MobiDB-lite"/>
    </source>
</evidence>
<keyword evidence="13 16" id="KW-0238">DNA-binding</keyword>
<dbReference type="CDD" id="cd03586">
    <property type="entry name" value="PolY_Pol_IV_kappa"/>
    <property type="match status" value="1"/>
</dbReference>
<evidence type="ECO:0000313" key="20">
    <source>
        <dbReference type="Proteomes" id="UP001359886"/>
    </source>
</evidence>
<dbReference type="Gene3D" id="3.40.1170.60">
    <property type="match status" value="1"/>
</dbReference>
<comment type="function">
    <text evidence="16">Poorly processive, error-prone DNA polymerase involved in untargeted mutagenesis. Copies undamaged DNA at stalled replication forks, which arise in vivo from mismatched or misaligned primer ends. These misaligned primers can be extended by PolIV. Exhibits no 3'-5' exonuclease (proofreading) activity. May be involved in translesional synthesis, in conjunction with the beta clamp from PolIII.</text>
</comment>
<dbReference type="InterPro" id="IPR050116">
    <property type="entry name" value="DNA_polymerase-Y"/>
</dbReference>
<evidence type="ECO:0000256" key="14">
    <source>
        <dbReference type="ARBA" id="ARBA00023204"/>
    </source>
</evidence>
<keyword evidence="20" id="KW-1185">Reference proteome</keyword>
<dbReference type="GO" id="GO:0005829">
    <property type="term" value="C:cytosol"/>
    <property type="evidence" value="ECO:0007669"/>
    <property type="project" value="TreeGrafter"/>
</dbReference>
<dbReference type="Gene3D" id="3.30.70.270">
    <property type="match status" value="1"/>
</dbReference>
<comment type="caution">
    <text evidence="19">The sequence shown here is derived from an EMBL/GenBank/DDBJ whole genome shotgun (WGS) entry which is preliminary data.</text>
</comment>
<evidence type="ECO:0000256" key="6">
    <source>
        <dbReference type="ARBA" id="ARBA00022679"/>
    </source>
</evidence>
<proteinExistence type="inferred from homology"/>
<dbReference type="Pfam" id="PF11798">
    <property type="entry name" value="IMS_HHH"/>
    <property type="match status" value="1"/>
</dbReference>
<dbReference type="HAMAP" id="MF_01113">
    <property type="entry name" value="DNApol_IV"/>
    <property type="match status" value="1"/>
</dbReference>
<dbReference type="NCBIfam" id="NF002882">
    <property type="entry name" value="PRK03348.1"/>
    <property type="match status" value="1"/>
</dbReference>
<evidence type="ECO:0000313" key="19">
    <source>
        <dbReference type="EMBL" id="MEJ8568349.1"/>
    </source>
</evidence>
<dbReference type="GO" id="GO:0006281">
    <property type="term" value="P:DNA repair"/>
    <property type="evidence" value="ECO:0007669"/>
    <property type="project" value="UniProtKB-UniRule"/>
</dbReference>
<evidence type="ECO:0000256" key="10">
    <source>
        <dbReference type="ARBA" id="ARBA00022763"/>
    </source>
</evidence>
<keyword evidence="5 16" id="KW-0963">Cytoplasm</keyword>
<feature type="binding site" evidence="16">
    <location>
        <position position="118"/>
    </location>
    <ligand>
        <name>Mg(2+)</name>
        <dbReference type="ChEBI" id="CHEBI:18420"/>
    </ligand>
</feature>
<comment type="subunit">
    <text evidence="3 16">Monomer.</text>
</comment>
<dbReference type="Proteomes" id="UP001359886">
    <property type="component" value="Unassembled WGS sequence"/>
</dbReference>
<dbReference type="InterPro" id="IPR043502">
    <property type="entry name" value="DNA/RNA_pol_sf"/>
</dbReference>
<feature type="domain" description="UmuC" evidence="18">
    <location>
        <begin position="20"/>
        <end position="200"/>
    </location>
</feature>
<accession>A0AAW9R7C4</accession>
<dbReference type="AlphaFoldDB" id="A0AAW9R7C4"/>
<keyword evidence="10 16" id="KW-0227">DNA damage</keyword>
<feature type="site" description="Substrate discrimination" evidence="16">
    <location>
        <position position="29"/>
    </location>
</feature>
<protein>
    <recommendedName>
        <fullName evidence="16">DNA polymerase IV</fullName>
        <shortName evidence="16">Pol IV</shortName>
        <ecNumber evidence="16">2.7.7.7</ecNumber>
    </recommendedName>
</protein>
<evidence type="ECO:0000256" key="13">
    <source>
        <dbReference type="ARBA" id="ARBA00023125"/>
    </source>
</evidence>
<keyword evidence="6 16" id="KW-0808">Transferase</keyword>
<keyword evidence="7 16" id="KW-0548">Nucleotidyltransferase</keyword>
<dbReference type="FunFam" id="3.30.1490.100:FF:000004">
    <property type="entry name" value="DNA polymerase IV"/>
    <property type="match status" value="1"/>
</dbReference>
<dbReference type="SUPFAM" id="SSF56672">
    <property type="entry name" value="DNA/RNA polymerases"/>
    <property type="match status" value="1"/>
</dbReference>
<comment type="cofactor">
    <cofactor evidence="16">
        <name>Mg(2+)</name>
        <dbReference type="ChEBI" id="CHEBI:18420"/>
    </cofactor>
    <text evidence="16">Binds 2 magnesium ions per subunit.</text>
</comment>
<dbReference type="GO" id="GO:0006261">
    <property type="term" value="P:DNA-templated DNA replication"/>
    <property type="evidence" value="ECO:0007669"/>
    <property type="project" value="UniProtKB-UniRule"/>
</dbReference>
<dbReference type="PROSITE" id="PS50173">
    <property type="entry name" value="UMUC"/>
    <property type="match status" value="1"/>
</dbReference>
<evidence type="ECO:0000256" key="15">
    <source>
        <dbReference type="ARBA" id="ARBA00049244"/>
    </source>
</evidence>
<evidence type="ECO:0000256" key="4">
    <source>
        <dbReference type="ARBA" id="ARBA00022457"/>
    </source>
</evidence>
<dbReference type="InterPro" id="IPR043128">
    <property type="entry name" value="Rev_trsase/Diguanyl_cyclase"/>
</dbReference>
<keyword evidence="9 16" id="KW-0479">Metal-binding</keyword>
<gene>
    <name evidence="16" type="primary">dinB</name>
    <name evidence="19" type="ORF">V3330_12005</name>
</gene>
<evidence type="ECO:0000256" key="11">
    <source>
        <dbReference type="ARBA" id="ARBA00022842"/>
    </source>
</evidence>
<dbReference type="NCBIfam" id="NF002751">
    <property type="entry name" value="PRK02794.1"/>
    <property type="match status" value="1"/>
</dbReference>
<evidence type="ECO:0000256" key="12">
    <source>
        <dbReference type="ARBA" id="ARBA00022932"/>
    </source>
</evidence>
<dbReference type="FunFam" id="3.40.1170.60:FF:000001">
    <property type="entry name" value="DNA polymerase IV"/>
    <property type="match status" value="1"/>
</dbReference>
<keyword evidence="14 16" id="KW-0234">DNA repair</keyword>
<dbReference type="EMBL" id="JAZHOG010000007">
    <property type="protein sequence ID" value="MEJ8568349.1"/>
    <property type="molecule type" value="Genomic_DNA"/>
</dbReference>
<dbReference type="NCBIfam" id="NF002677">
    <property type="entry name" value="PRK02406.1"/>
    <property type="match status" value="1"/>
</dbReference>
<dbReference type="InterPro" id="IPR036775">
    <property type="entry name" value="DNA_pol_Y-fam_lit_finger_sf"/>
</dbReference>
<comment type="similarity">
    <text evidence="2 16">Belongs to the DNA polymerase type-Y family.</text>
</comment>
<dbReference type="Gene3D" id="3.30.1490.100">
    <property type="entry name" value="DNA polymerase, Y-family, little finger domain"/>
    <property type="match status" value="1"/>
</dbReference>
<feature type="binding site" evidence="16">
    <location>
        <position position="24"/>
    </location>
    <ligand>
        <name>Mg(2+)</name>
        <dbReference type="ChEBI" id="CHEBI:18420"/>
    </ligand>
</feature>
<dbReference type="InterPro" id="IPR001126">
    <property type="entry name" value="UmuC"/>
</dbReference>
<keyword evidence="12 16" id="KW-0239">DNA-directed DNA polymerase</keyword>
<dbReference type="EC" id="2.7.7.7" evidence="16"/>
<evidence type="ECO:0000256" key="5">
    <source>
        <dbReference type="ARBA" id="ARBA00022490"/>
    </source>
</evidence>
<feature type="region of interest" description="Disordered" evidence="17">
    <location>
        <begin position="353"/>
        <end position="379"/>
    </location>
</feature>
<keyword evidence="4 16" id="KW-0515">Mutator protein</keyword>
<evidence type="ECO:0000256" key="9">
    <source>
        <dbReference type="ARBA" id="ARBA00022723"/>
    </source>
</evidence>
<keyword evidence="8 16" id="KW-0235">DNA replication</keyword>
<sequence>MSRDSESTADSPPALSHRAILHVDMDAFYASVEERDRPELAGKPLVVGGLGPRGVVSTANYAARQFGVHSAMPMARARRLCPQAVYLRPRMDCYREESARIFSLFRRYTPRVEGLSLDEAFLDVSGSLRLFGSAEAIARRIKTDIHETTGLTASVGVAHNKFLAKLASDLQKPDGLVCVPADAVHGFLDPMPIRRLWGIGPRTEPKLKAQGLLTFGQLRRADEAVLRSLLGKRAEHFRRLASGEDDREVVSDSPDKSISHEVTFDTDLTELQEMRAELQHLTDLVAARLRRRQLLARTVVVKIRDPDFRTVTRSRSMPAGTDATQTVYHLARALFDGWRKSHPSTPVRLLGVGVSGLDHHPGPDAEPGETTPMPLDGPDSRPLDALMDSINRRYGGNKIVHGQTLRRRRGDS</sequence>
<evidence type="ECO:0000256" key="1">
    <source>
        <dbReference type="ARBA" id="ARBA00004496"/>
    </source>
</evidence>
<dbReference type="GO" id="GO:0042276">
    <property type="term" value="P:error-prone translesion synthesis"/>
    <property type="evidence" value="ECO:0007669"/>
    <property type="project" value="TreeGrafter"/>
</dbReference>
<dbReference type="RefSeq" id="WP_354695667.1">
    <property type="nucleotide sequence ID" value="NZ_JAZHOG010000007.1"/>
</dbReference>
<dbReference type="SUPFAM" id="SSF100879">
    <property type="entry name" value="Lesion bypass DNA polymerase (Y-family), little finger domain"/>
    <property type="match status" value="1"/>
</dbReference>
<evidence type="ECO:0000256" key="2">
    <source>
        <dbReference type="ARBA" id="ARBA00010945"/>
    </source>
</evidence>
<evidence type="ECO:0000256" key="16">
    <source>
        <dbReference type="HAMAP-Rule" id="MF_01113"/>
    </source>
</evidence>
<evidence type="ECO:0000256" key="3">
    <source>
        <dbReference type="ARBA" id="ARBA00011245"/>
    </source>
</evidence>
<evidence type="ECO:0000259" key="18">
    <source>
        <dbReference type="PROSITE" id="PS50173"/>
    </source>
</evidence>
<dbReference type="Pfam" id="PF00817">
    <property type="entry name" value="IMS"/>
    <property type="match status" value="1"/>
</dbReference>
<keyword evidence="11 16" id="KW-0460">Magnesium</keyword>
<dbReference type="InterPro" id="IPR022880">
    <property type="entry name" value="DNApol_IV"/>
</dbReference>
<evidence type="ECO:0000256" key="7">
    <source>
        <dbReference type="ARBA" id="ARBA00022695"/>
    </source>
</evidence>
<dbReference type="GO" id="GO:0003887">
    <property type="term" value="F:DNA-directed DNA polymerase activity"/>
    <property type="evidence" value="ECO:0007669"/>
    <property type="project" value="UniProtKB-UniRule"/>
</dbReference>
<comment type="catalytic activity">
    <reaction evidence="15 16">
        <text>DNA(n) + a 2'-deoxyribonucleoside 5'-triphosphate = DNA(n+1) + diphosphate</text>
        <dbReference type="Rhea" id="RHEA:22508"/>
        <dbReference type="Rhea" id="RHEA-COMP:17339"/>
        <dbReference type="Rhea" id="RHEA-COMP:17340"/>
        <dbReference type="ChEBI" id="CHEBI:33019"/>
        <dbReference type="ChEBI" id="CHEBI:61560"/>
        <dbReference type="ChEBI" id="CHEBI:173112"/>
        <dbReference type="EC" id="2.7.7.7"/>
    </reaction>
</comment>
<dbReference type="PANTHER" id="PTHR11076">
    <property type="entry name" value="DNA REPAIR POLYMERASE UMUC / TRANSFERASE FAMILY MEMBER"/>
    <property type="match status" value="1"/>
</dbReference>
<name>A0AAW9R7C4_9GAMM</name>
<dbReference type="InterPro" id="IPR024728">
    <property type="entry name" value="PolY_HhH_motif"/>
</dbReference>
<dbReference type="GO" id="GO:0009432">
    <property type="term" value="P:SOS response"/>
    <property type="evidence" value="ECO:0007669"/>
    <property type="project" value="TreeGrafter"/>
</dbReference>
<dbReference type="GO" id="GO:0003684">
    <property type="term" value="F:damaged DNA binding"/>
    <property type="evidence" value="ECO:0007669"/>
    <property type="project" value="InterPro"/>
</dbReference>
<dbReference type="Pfam" id="PF11799">
    <property type="entry name" value="IMS_C"/>
    <property type="match status" value="1"/>
</dbReference>
<dbReference type="PANTHER" id="PTHR11076:SF33">
    <property type="entry name" value="DNA POLYMERASE KAPPA"/>
    <property type="match status" value="1"/>
</dbReference>
<dbReference type="GO" id="GO:0000287">
    <property type="term" value="F:magnesium ion binding"/>
    <property type="evidence" value="ECO:0007669"/>
    <property type="project" value="UniProtKB-UniRule"/>
</dbReference>
<dbReference type="InterPro" id="IPR017961">
    <property type="entry name" value="DNA_pol_Y-fam_little_finger"/>
</dbReference>
<comment type="subcellular location">
    <subcellularLocation>
        <location evidence="1 16">Cytoplasm</location>
    </subcellularLocation>
</comment>